<reference evidence="3 4" key="1">
    <citation type="submission" date="2021-09" db="EMBL/GenBank/DDBJ databases">
        <title>Isoptericola luteus sp. nov., a novel bacterium isolated from Harbin, the capital city of Heilongjiang province.</title>
        <authorList>
            <person name="Li J."/>
        </authorList>
    </citation>
    <scope>NUCLEOTIDE SEQUENCE [LARGE SCALE GENOMIC DNA]</scope>
    <source>
        <strain evidence="3 4">NEAU-Y5</strain>
    </source>
</reference>
<comment type="similarity">
    <text evidence="1">Belongs to the peptidase S13 family.</text>
</comment>
<organism evidence="3 4">
    <name type="scientific">Isoptericola luteus</name>
    <dbReference type="NCBI Taxonomy" id="2879484"/>
    <lineage>
        <taxon>Bacteria</taxon>
        <taxon>Bacillati</taxon>
        <taxon>Actinomycetota</taxon>
        <taxon>Actinomycetes</taxon>
        <taxon>Micrococcales</taxon>
        <taxon>Promicromonosporaceae</taxon>
        <taxon>Isoptericola</taxon>
    </lineage>
</organism>
<gene>
    <name evidence="3" type="primary">dacB</name>
    <name evidence="3" type="ORF">LEP48_06895</name>
</gene>
<evidence type="ECO:0000313" key="4">
    <source>
        <dbReference type="Proteomes" id="UP001319870"/>
    </source>
</evidence>
<dbReference type="EMBL" id="JAIXCQ010000003">
    <property type="protein sequence ID" value="MCA5893081.1"/>
    <property type="molecule type" value="Genomic_DNA"/>
</dbReference>
<dbReference type="PANTHER" id="PTHR30023:SF0">
    <property type="entry name" value="PENICILLIN-SENSITIVE CARBOXYPEPTIDASE A"/>
    <property type="match status" value="1"/>
</dbReference>
<dbReference type="SUPFAM" id="SSF56601">
    <property type="entry name" value="beta-lactamase/transpeptidase-like"/>
    <property type="match status" value="1"/>
</dbReference>
<keyword evidence="3" id="KW-0121">Carboxypeptidase</keyword>
<dbReference type="PRINTS" id="PR00922">
    <property type="entry name" value="DADACBPTASE3"/>
</dbReference>
<accession>A0ABS7ZDG5</accession>
<dbReference type="InterPro" id="IPR012338">
    <property type="entry name" value="Beta-lactam/transpept-like"/>
</dbReference>
<dbReference type="RefSeq" id="WP_225564830.1">
    <property type="nucleotide sequence ID" value="NZ_JAIXCQ010000003.1"/>
</dbReference>
<evidence type="ECO:0000256" key="1">
    <source>
        <dbReference type="ARBA" id="ARBA00006096"/>
    </source>
</evidence>
<dbReference type="PANTHER" id="PTHR30023">
    <property type="entry name" value="D-ALANYL-D-ALANINE CARBOXYPEPTIDASE"/>
    <property type="match status" value="1"/>
</dbReference>
<keyword evidence="4" id="KW-1185">Reference proteome</keyword>
<dbReference type="Proteomes" id="UP001319870">
    <property type="component" value="Unassembled WGS sequence"/>
</dbReference>
<dbReference type="NCBIfam" id="TIGR00666">
    <property type="entry name" value="PBP4"/>
    <property type="match status" value="1"/>
</dbReference>
<protein>
    <submittedName>
        <fullName evidence="3">D-alanyl-D-alanine carboxypeptidase/D-alanyl-D-alanine-endopeptidase</fullName>
        <ecNumber evidence="3">3.4.16.4</ecNumber>
    </submittedName>
</protein>
<dbReference type="EC" id="3.4.16.4" evidence="3"/>
<dbReference type="Pfam" id="PF02113">
    <property type="entry name" value="Peptidase_S13"/>
    <property type="match status" value="2"/>
</dbReference>
<sequence>MGWRGGFGATVTVVVVLFGGYLVADAYDVVPGMVTTSPAPAPPAPFPSAPGATTGPELEPVLPVLPDDAPVPSTSDVSDLVSDVTGDKQLGKRVGVIVTDPLTGDVLGSAGPDRPMVPASTQKVLTAVAALAGPGGDTTLPTSVVLDGDGHLVLVGGGDMMLAEGAGDDDATNGHAGLGDLADQVAGQVGLSGADTVTLGLDDTIFTGPTVAPAIPSSWIKGYIAPVSALAVDVGRLTDDEYAERQKDPALAAARTFAAALEDRGITVRGKVVREKAPSSARELGRVESAPLRDVVTYLLQYSDNTITEVVGRVVAIDAGLPGSLDAARQAVTAKVEALGVDLEGARLVDLSGLGKGSLLTPRQLAHVLELTVDPEHPTLRDVARGLPVGGLSGTLSGRFDDEDPGRGYVTGKTGSLPGVRGLAGTVVTADDRQLVFVTLADKIKDTWMATEVFDDFAGDLATCGCTSTG</sequence>
<dbReference type="Gene3D" id="3.40.710.10">
    <property type="entry name" value="DD-peptidase/beta-lactamase superfamily"/>
    <property type="match status" value="2"/>
</dbReference>
<comment type="caution">
    <text evidence="3">The sequence shown here is derived from an EMBL/GenBank/DDBJ whole genome shotgun (WGS) entry which is preliminary data.</text>
</comment>
<proteinExistence type="inferred from homology"/>
<dbReference type="GO" id="GO:0009002">
    <property type="term" value="F:serine-type D-Ala-D-Ala carboxypeptidase activity"/>
    <property type="evidence" value="ECO:0007669"/>
    <property type="project" value="UniProtKB-EC"/>
</dbReference>
<name>A0ABS7ZDG5_9MICO</name>
<evidence type="ECO:0000313" key="3">
    <source>
        <dbReference type="EMBL" id="MCA5893081.1"/>
    </source>
</evidence>
<evidence type="ECO:0000256" key="2">
    <source>
        <dbReference type="ARBA" id="ARBA00022801"/>
    </source>
</evidence>
<keyword evidence="3" id="KW-0645">Protease</keyword>
<keyword evidence="2 3" id="KW-0378">Hydrolase</keyword>
<dbReference type="InterPro" id="IPR000667">
    <property type="entry name" value="Peptidase_S13"/>
</dbReference>